<sequence>MYKKSMALMIPKAPPLPPQIKPSGAPVVFEAVDTPFLSKEVRDNLEFHVKRKKLQHQWGLPMMVQESLNAFIPPAPKLIVSELNPKPQYQIVVELSDLDFISETHRKTVEDNIKIKLMHKRWGLAKFAMESIQKFSPPAAIAHDLKEIKEKDGLTNTNHTEKEKEEKKIIEGNSKLAMDIDIPQKTGSEKSDAELDSAAGDVKNPLERHLLLRQGHFKEHYLPPIVEKSLELCRPPPAPPLPPVLFQKTDPDNQPQCSSSGLKAHGRAVNKSTSTTDVETRVPCRKEMNGKLEFHLIKQLLSKLLNHPYPASDFHKAPELPHFLKHGRCTCCDYPYDRVTVSDEMGPADQEGSSSEEANEPSMITKDLHPSLDSLKEHLEAHLLQKIIMDCGLLPHCILKSHTNYAQAEMERERSTDRAIPTKLSDKMQKRRKEIVAGRMPERKGSQDDQLDEGREIASGKSPSRCELKAGEKKHPDSDRRVGFASMPICKTTVCHTSPNKNLQHKNPVEESEINPLPPAAVPEEKQRRRSRPKEVTCSSNPVPEGLQTYSAEIYIRVHKIAGGSRRTSRHKTPDRASPPRAGRQRTGVPKEKTSTETKSRTPKNQTEETLAASRPEIQGYYYCDSEEKEPVTHESCAFAPDSLGRSREGKRRASKEGSARERPSRTHKHERSSSKTRRQRNGHSDDVIVQGAMHDNSIGDDRIPSRRKCYKKRKRSRSKEQRPTSSSEEEGRPVLRLRRKSKPRREERGNKGPHEPPCFSGDRSVLKYHNRMGVDQRKRSSEKAPNSTVTEIHLIYKTEEQAQVEKPPRIKEWFQSFWMSNKQRVTQLGGGAGV</sequence>
<feature type="region of interest" description="Disordered" evidence="2">
    <location>
        <begin position="493"/>
        <end position="548"/>
    </location>
</feature>
<feature type="compositionally biased region" description="Polar residues" evidence="2">
    <location>
        <begin position="252"/>
        <end position="261"/>
    </location>
</feature>
<feature type="region of interest" description="Disordered" evidence="2">
    <location>
        <begin position="250"/>
        <end position="280"/>
    </location>
</feature>
<dbReference type="Proteomes" id="UP001230051">
    <property type="component" value="Unassembled WGS sequence"/>
</dbReference>
<comment type="similarity">
    <text evidence="1">Belongs to the SPATA31 family.</text>
</comment>
<feature type="compositionally biased region" description="Basic and acidic residues" evidence="2">
    <location>
        <begin position="152"/>
        <end position="170"/>
    </location>
</feature>
<proteinExistence type="inferred from homology"/>
<evidence type="ECO:0000256" key="1">
    <source>
        <dbReference type="ARBA" id="ARBA00035009"/>
    </source>
</evidence>
<evidence type="ECO:0000256" key="2">
    <source>
        <dbReference type="SAM" id="MobiDB-lite"/>
    </source>
</evidence>
<evidence type="ECO:0000313" key="4">
    <source>
        <dbReference type="EMBL" id="KAK1151606.1"/>
    </source>
</evidence>
<gene>
    <name evidence="4" type="ORF">AOXY_G32471</name>
</gene>
<dbReference type="EMBL" id="JAGXEW010000051">
    <property type="protein sequence ID" value="KAK1151606.1"/>
    <property type="molecule type" value="Genomic_DNA"/>
</dbReference>
<feature type="compositionally biased region" description="Basic and acidic residues" evidence="2">
    <location>
        <begin position="655"/>
        <end position="665"/>
    </location>
</feature>
<name>A0AAD8FRQ6_ACIOX</name>
<feature type="region of interest" description="Disordered" evidence="2">
    <location>
        <begin position="152"/>
        <end position="196"/>
    </location>
</feature>
<feature type="domain" description="SPATA31" evidence="3">
    <location>
        <begin position="13"/>
        <end position="161"/>
    </location>
</feature>
<evidence type="ECO:0000259" key="3">
    <source>
        <dbReference type="Pfam" id="PF14650"/>
    </source>
</evidence>
<keyword evidence="5" id="KW-1185">Reference proteome</keyword>
<dbReference type="InterPro" id="IPR039509">
    <property type="entry name" value="SPATA31"/>
</dbReference>
<comment type="caution">
    <text evidence="4">The sequence shown here is derived from an EMBL/GenBank/DDBJ whole genome shotgun (WGS) entry which is preliminary data.</text>
</comment>
<reference evidence="4" key="1">
    <citation type="submission" date="2022-02" db="EMBL/GenBank/DDBJ databases">
        <title>Atlantic sturgeon de novo genome assembly.</title>
        <authorList>
            <person name="Stock M."/>
            <person name="Klopp C."/>
            <person name="Guiguen Y."/>
            <person name="Cabau C."/>
            <person name="Parinello H."/>
            <person name="Santidrian Yebra-Pimentel E."/>
            <person name="Kuhl H."/>
            <person name="Dirks R.P."/>
            <person name="Guessner J."/>
            <person name="Wuertz S."/>
            <person name="Du K."/>
            <person name="Schartl M."/>
        </authorList>
    </citation>
    <scope>NUCLEOTIDE SEQUENCE</scope>
    <source>
        <strain evidence="4">STURGEONOMICS-FGT-2020</strain>
        <tissue evidence="4">Whole blood</tissue>
    </source>
</reference>
<feature type="compositionally biased region" description="Basic and acidic residues" evidence="2">
    <location>
        <begin position="424"/>
        <end position="481"/>
    </location>
</feature>
<feature type="compositionally biased region" description="Basic and acidic residues" evidence="2">
    <location>
        <begin position="745"/>
        <end position="755"/>
    </location>
</feature>
<dbReference type="AlphaFoldDB" id="A0AAD8FRQ6"/>
<feature type="region of interest" description="Disordered" evidence="2">
    <location>
        <begin position="561"/>
        <end position="766"/>
    </location>
</feature>
<feature type="compositionally biased region" description="Basic and acidic residues" evidence="2">
    <location>
        <begin position="589"/>
        <end position="600"/>
    </location>
</feature>
<dbReference type="Pfam" id="PF14650">
    <property type="entry name" value="FAM75"/>
    <property type="match status" value="1"/>
</dbReference>
<feature type="region of interest" description="Disordered" evidence="2">
    <location>
        <begin position="409"/>
        <end position="481"/>
    </location>
</feature>
<accession>A0AAD8FRQ6</accession>
<organism evidence="4 5">
    <name type="scientific">Acipenser oxyrinchus oxyrinchus</name>
    <dbReference type="NCBI Taxonomy" id="40147"/>
    <lineage>
        <taxon>Eukaryota</taxon>
        <taxon>Metazoa</taxon>
        <taxon>Chordata</taxon>
        <taxon>Craniata</taxon>
        <taxon>Vertebrata</taxon>
        <taxon>Euteleostomi</taxon>
        <taxon>Actinopterygii</taxon>
        <taxon>Chondrostei</taxon>
        <taxon>Acipenseriformes</taxon>
        <taxon>Acipenseridae</taxon>
        <taxon>Acipenser</taxon>
    </lineage>
</organism>
<feature type="compositionally biased region" description="Basic residues" evidence="2">
    <location>
        <begin position="706"/>
        <end position="718"/>
    </location>
</feature>
<dbReference type="PANTHER" id="PTHR21859:SF12">
    <property type="entry name" value="SPERMATOGENESIS-ASSOCIATED PROTEIN 31D1"/>
    <property type="match status" value="1"/>
</dbReference>
<feature type="compositionally biased region" description="Basic residues" evidence="2">
    <location>
        <begin position="666"/>
        <end position="682"/>
    </location>
</feature>
<feature type="region of interest" description="Disordered" evidence="2">
    <location>
        <begin position="342"/>
        <end position="367"/>
    </location>
</feature>
<dbReference type="PANTHER" id="PTHR21859">
    <property type="entry name" value="ACROSOME-SPECIFIC PROTEIN"/>
    <property type="match status" value="1"/>
</dbReference>
<protein>
    <recommendedName>
        <fullName evidence="3">SPATA31 domain-containing protein</fullName>
    </recommendedName>
</protein>
<evidence type="ECO:0000313" key="5">
    <source>
        <dbReference type="Proteomes" id="UP001230051"/>
    </source>
</evidence>